<evidence type="ECO:0000313" key="2">
    <source>
        <dbReference type="EMBL" id="MDN4472873.1"/>
    </source>
</evidence>
<feature type="chain" id="PRO_5046313227" evidence="1">
    <location>
        <begin position="25"/>
        <end position="280"/>
    </location>
</feature>
<comment type="caution">
    <text evidence="2">The sequence shown here is derived from an EMBL/GenBank/DDBJ whole genome shotgun (WGS) entry which is preliminary data.</text>
</comment>
<dbReference type="RefSeq" id="WP_301127856.1">
    <property type="nucleotide sequence ID" value="NZ_JAUHPV010000004.1"/>
</dbReference>
<protein>
    <submittedName>
        <fullName evidence="2">Uncharacterized protein</fullName>
    </submittedName>
</protein>
<dbReference type="Proteomes" id="UP001172738">
    <property type="component" value="Unassembled WGS sequence"/>
</dbReference>
<organism evidence="2 3">
    <name type="scientific">Demequina zhanjiangensis</name>
    <dbReference type="NCBI Taxonomy" id="3051659"/>
    <lineage>
        <taxon>Bacteria</taxon>
        <taxon>Bacillati</taxon>
        <taxon>Actinomycetota</taxon>
        <taxon>Actinomycetes</taxon>
        <taxon>Micrococcales</taxon>
        <taxon>Demequinaceae</taxon>
        <taxon>Demequina</taxon>
    </lineage>
</organism>
<name>A0ABT8G161_9MICO</name>
<keyword evidence="3" id="KW-1185">Reference proteome</keyword>
<sequence>MRKLAVPIVGAALIAAMLATPALAKGGPPTGVETGNNLSVPAIFVTADGTTIPSTAPGLRAPCDWTSYAPGWDGALPIAEGLPNAGYWLQKTAATWGASCAVASSAQVTLDWGDNLTGTTALKAGKTIRVEVGLFANGAAAATGYTIDNLSEEGVPDRLAVYGTNDADGTAMTPRVWDHDATFTIATVPTDGSAPASFTIPASAEINSMGAVVYGFNWGQKGDFAAAGDYAITFTVSDDTTIGAVQDWNADTMTRTDHAVTLDITLSPKAGGGGGGGRGR</sequence>
<evidence type="ECO:0000313" key="3">
    <source>
        <dbReference type="Proteomes" id="UP001172738"/>
    </source>
</evidence>
<gene>
    <name evidence="2" type="ORF">QQX04_07690</name>
</gene>
<evidence type="ECO:0000256" key="1">
    <source>
        <dbReference type="SAM" id="SignalP"/>
    </source>
</evidence>
<proteinExistence type="predicted"/>
<keyword evidence="1" id="KW-0732">Signal</keyword>
<accession>A0ABT8G161</accession>
<feature type="signal peptide" evidence="1">
    <location>
        <begin position="1"/>
        <end position="24"/>
    </location>
</feature>
<dbReference type="EMBL" id="JAUHPV010000004">
    <property type="protein sequence ID" value="MDN4472873.1"/>
    <property type="molecule type" value="Genomic_DNA"/>
</dbReference>
<reference evidence="2" key="1">
    <citation type="submission" date="2023-06" db="EMBL/GenBank/DDBJ databases">
        <title>SYSU T00b26.</title>
        <authorList>
            <person name="Gao L."/>
            <person name="Fang B.-Z."/>
            <person name="Li W.-J."/>
        </authorList>
    </citation>
    <scope>NUCLEOTIDE SEQUENCE</scope>
    <source>
        <strain evidence="2">SYSU T00b26</strain>
    </source>
</reference>